<dbReference type="OrthoDB" id="570299at2"/>
<name>A0A2K8KSV6_9GAMM</name>
<sequence>MHDLYYKGRIHTRENYVKSGDNFERTAKLGTAKNPLTLVVNSDERKSELEKLVADNEAFANISVDNAVDENISELDAIVNKLITSKAAKTPNRNDPCSCDSGKKYKKCCG</sequence>
<dbReference type="AlphaFoldDB" id="A0A2K8KSV6"/>
<dbReference type="SUPFAM" id="SSF103642">
    <property type="entry name" value="Sec-C motif"/>
    <property type="match status" value="1"/>
</dbReference>
<accession>A0A2K8KSV6</accession>
<dbReference type="Proteomes" id="UP000229757">
    <property type="component" value="Chromosome"/>
</dbReference>
<dbReference type="InterPro" id="IPR026368">
    <property type="entry name" value="SWIM_PBPRA1643"/>
</dbReference>
<dbReference type="Gene3D" id="3.10.450.50">
    <property type="match status" value="1"/>
</dbReference>
<dbReference type="EMBL" id="CP011797">
    <property type="protein sequence ID" value="ATX77702.1"/>
    <property type="molecule type" value="Genomic_DNA"/>
</dbReference>
<gene>
    <name evidence="1" type="primary">secC</name>
    <name evidence="1" type="ORF">REIFOR_02577</name>
</gene>
<dbReference type="KEGG" id="rfo:REIFOR_02577"/>
<proteinExistence type="predicted"/>
<keyword evidence="2" id="KW-1185">Reference proteome</keyword>
<dbReference type="Pfam" id="PF02810">
    <property type="entry name" value="SEC-C"/>
    <property type="match status" value="1"/>
</dbReference>
<organism evidence="1 2">
    <name type="scientific">Reinekea forsetii</name>
    <dbReference type="NCBI Taxonomy" id="1336806"/>
    <lineage>
        <taxon>Bacteria</taxon>
        <taxon>Pseudomonadati</taxon>
        <taxon>Pseudomonadota</taxon>
        <taxon>Gammaproteobacteria</taxon>
        <taxon>Oceanospirillales</taxon>
        <taxon>Saccharospirillaceae</taxon>
        <taxon>Reinekea</taxon>
    </lineage>
</organism>
<protein>
    <submittedName>
        <fullName evidence="1">Zinc chelation protein SecC</fullName>
    </submittedName>
</protein>
<evidence type="ECO:0000313" key="1">
    <source>
        <dbReference type="EMBL" id="ATX77702.1"/>
    </source>
</evidence>
<dbReference type="RefSeq" id="WP_100257941.1">
    <property type="nucleotide sequence ID" value="NZ_CP011797.1"/>
</dbReference>
<dbReference type="InterPro" id="IPR004027">
    <property type="entry name" value="SEC_C_motif"/>
</dbReference>
<dbReference type="NCBIfam" id="TIGR04102">
    <property type="entry name" value="SWIM_PBPRA1643"/>
    <property type="match status" value="1"/>
</dbReference>
<evidence type="ECO:0000313" key="2">
    <source>
        <dbReference type="Proteomes" id="UP000229757"/>
    </source>
</evidence>
<reference evidence="1 2" key="1">
    <citation type="journal article" date="2017" name="Environ. Microbiol.">
        <title>Genomic and physiological analyses of 'Reinekea forsetii' reveal a versatile opportunistic lifestyle during spring algae blooms.</title>
        <authorList>
            <person name="Avci B."/>
            <person name="Hahnke R.L."/>
            <person name="Chafee M."/>
            <person name="Fischer T."/>
            <person name="Gruber-Vodicka H."/>
            <person name="Tegetmeyer H.E."/>
            <person name="Harder J."/>
            <person name="Fuchs B.M."/>
            <person name="Amann R.I."/>
            <person name="Teeling H."/>
        </authorList>
    </citation>
    <scope>NUCLEOTIDE SEQUENCE [LARGE SCALE GENOMIC DNA]</scope>
    <source>
        <strain evidence="1 2">Hel1_31_D35</strain>
    </source>
</reference>